<dbReference type="InterPro" id="IPR023346">
    <property type="entry name" value="Lysozyme-like_dom_sf"/>
</dbReference>
<dbReference type="EMBL" id="FOXK01000026">
    <property type="protein sequence ID" value="SFQ51547.1"/>
    <property type="molecule type" value="Genomic_DNA"/>
</dbReference>
<evidence type="ECO:0000313" key="4">
    <source>
        <dbReference type="EMBL" id="SFQ51547.1"/>
    </source>
</evidence>
<comment type="similarity">
    <text evidence="1">Belongs to the transglycosylase Slt family.</text>
</comment>
<dbReference type="AlphaFoldDB" id="A0A1I5Z604"/>
<organism evidence="4 5">
    <name type="scientific">Ectopseudomonas toyotomiensis</name>
    <dbReference type="NCBI Taxonomy" id="554344"/>
    <lineage>
        <taxon>Bacteria</taxon>
        <taxon>Pseudomonadati</taxon>
        <taxon>Pseudomonadota</taxon>
        <taxon>Gammaproteobacteria</taxon>
        <taxon>Pseudomonadales</taxon>
        <taxon>Pseudomonadaceae</taxon>
        <taxon>Ectopseudomonas</taxon>
    </lineage>
</organism>
<protein>
    <submittedName>
        <fullName evidence="4">Transglycosylase SLT domain-containing protein</fullName>
    </submittedName>
</protein>
<reference evidence="5" key="1">
    <citation type="submission" date="2016-10" db="EMBL/GenBank/DDBJ databases">
        <authorList>
            <person name="Varghese N."/>
            <person name="Submissions S."/>
        </authorList>
    </citation>
    <scope>NUCLEOTIDE SEQUENCE [LARGE SCALE GENOMIC DNA]</scope>
    <source>
        <strain evidence="5">JCM 15604</strain>
    </source>
</reference>
<keyword evidence="2" id="KW-0812">Transmembrane</keyword>
<dbReference type="PANTHER" id="PTHR37423">
    <property type="entry name" value="SOLUBLE LYTIC MUREIN TRANSGLYCOSYLASE-RELATED"/>
    <property type="match status" value="1"/>
</dbReference>
<sequence>MGTPQIIWLLLAAIGLGAALVSHGKPIKVSASIYFVRVFVVGLLLVWGGFFSQADAASIPTAAEQHRRTLVRAAHAEWGLGAPVATFAAQVHQESAWRSNARSPVGAEGLAQFMPATADWMAEIYPRSVGPAQPYNPGWALRAMVAFDRWLYERNQAVSECDRWAFVLAGYNGGNGWVNRDRRLASAKGADPLAWFDSVERHNAGRSAANFRENRHYPRAILLRWEPMYAAAGWGPGVCADRYSRHEDPNAVSARHVDHQFACRLLPELAGCRRPERIATAPSSPGPALATRTRGQTTTHAALVAAPAQA</sequence>
<evidence type="ECO:0000256" key="1">
    <source>
        <dbReference type="ARBA" id="ARBA00007734"/>
    </source>
</evidence>
<feature type="domain" description="Transglycosylase SLT" evidence="3">
    <location>
        <begin position="78"/>
        <end position="189"/>
    </location>
</feature>
<dbReference type="SUPFAM" id="SSF53955">
    <property type="entry name" value="Lysozyme-like"/>
    <property type="match status" value="1"/>
</dbReference>
<dbReference type="Pfam" id="PF01464">
    <property type="entry name" value="SLT"/>
    <property type="match status" value="1"/>
</dbReference>
<feature type="transmembrane region" description="Helical" evidence="2">
    <location>
        <begin position="6"/>
        <end position="22"/>
    </location>
</feature>
<proteinExistence type="inferred from homology"/>
<dbReference type="OrthoDB" id="9815002at2"/>
<evidence type="ECO:0000256" key="2">
    <source>
        <dbReference type="SAM" id="Phobius"/>
    </source>
</evidence>
<evidence type="ECO:0000259" key="3">
    <source>
        <dbReference type="Pfam" id="PF01464"/>
    </source>
</evidence>
<name>A0A1I5Z604_9GAMM</name>
<evidence type="ECO:0000313" key="5">
    <source>
        <dbReference type="Proteomes" id="UP000182025"/>
    </source>
</evidence>
<dbReference type="InterPro" id="IPR008258">
    <property type="entry name" value="Transglycosylase_SLT_dom_1"/>
</dbReference>
<keyword evidence="2" id="KW-0472">Membrane</keyword>
<keyword evidence="2" id="KW-1133">Transmembrane helix</keyword>
<gene>
    <name evidence="4" type="ORF">SAMN05216177_1264</name>
</gene>
<keyword evidence="5" id="KW-1185">Reference proteome</keyword>
<dbReference type="Proteomes" id="UP000182025">
    <property type="component" value="Unassembled WGS sequence"/>
</dbReference>
<feature type="transmembrane region" description="Helical" evidence="2">
    <location>
        <begin position="34"/>
        <end position="51"/>
    </location>
</feature>
<dbReference type="PANTHER" id="PTHR37423:SF2">
    <property type="entry name" value="MEMBRANE-BOUND LYTIC MUREIN TRANSGLYCOSYLASE C"/>
    <property type="match status" value="1"/>
</dbReference>
<dbReference type="RefSeq" id="WP_083431657.1">
    <property type="nucleotide sequence ID" value="NZ_FOXK01000026.1"/>
</dbReference>
<accession>A0A1I5Z604</accession>
<dbReference type="Gene3D" id="1.10.530.10">
    <property type="match status" value="1"/>
</dbReference>